<reference evidence="2 3" key="1">
    <citation type="submission" date="2020-07" db="EMBL/GenBank/DDBJ databases">
        <title>Identification of Halomonas strains.</title>
        <authorList>
            <person name="Xiao Z."/>
            <person name="Shen J."/>
        </authorList>
    </citation>
    <scope>NUCLEOTIDE SEQUENCE [LARGE SCALE GENOMIC DNA]</scope>
    <source>
        <strain evidence="2 3">DSM 17331</strain>
    </source>
</reference>
<evidence type="ECO:0000313" key="2">
    <source>
        <dbReference type="EMBL" id="MBA2778524.1"/>
    </source>
</evidence>
<organism evidence="2 3">
    <name type="scientific">Billgrantia kenyensis</name>
    <dbReference type="NCBI Taxonomy" id="321266"/>
    <lineage>
        <taxon>Bacteria</taxon>
        <taxon>Pseudomonadati</taxon>
        <taxon>Pseudomonadota</taxon>
        <taxon>Gammaproteobacteria</taxon>
        <taxon>Oceanospirillales</taxon>
        <taxon>Halomonadaceae</taxon>
        <taxon>Billgrantia</taxon>
    </lineage>
</organism>
<dbReference type="RefSeq" id="WP_181514010.1">
    <property type="nucleotide sequence ID" value="NZ_JABFUB010000005.1"/>
</dbReference>
<comment type="caution">
    <text evidence="2">The sequence shown here is derived from an EMBL/GenBank/DDBJ whole genome shotgun (WGS) entry which is preliminary data.</text>
</comment>
<dbReference type="InterPro" id="IPR013560">
    <property type="entry name" value="DUF1722"/>
</dbReference>
<name>A0A7W0ADE2_9GAMM</name>
<accession>A0A7W0ADE2</accession>
<dbReference type="PANTHER" id="PTHR30087">
    <property type="entry name" value="INNER MEMBRANE PROTEIN"/>
    <property type="match status" value="1"/>
</dbReference>
<dbReference type="EMBL" id="JACEFT010000005">
    <property type="protein sequence ID" value="MBA2778524.1"/>
    <property type="molecule type" value="Genomic_DNA"/>
</dbReference>
<dbReference type="Pfam" id="PF08349">
    <property type="entry name" value="DUF1722"/>
    <property type="match status" value="1"/>
</dbReference>
<dbReference type="InterPro" id="IPR007553">
    <property type="entry name" value="2-thiour_desulf"/>
</dbReference>
<dbReference type="InterPro" id="IPR017087">
    <property type="entry name" value="UCP037004"/>
</dbReference>
<dbReference type="PIRSF" id="PIRSF037004">
    <property type="entry name" value="UCP037004"/>
    <property type="match status" value="1"/>
</dbReference>
<dbReference type="AlphaFoldDB" id="A0A7W0ADE2"/>
<feature type="domain" description="DUF1722" evidence="1">
    <location>
        <begin position="199"/>
        <end position="316"/>
    </location>
</feature>
<evidence type="ECO:0000313" key="3">
    <source>
        <dbReference type="Proteomes" id="UP000518091"/>
    </source>
</evidence>
<sequence>MALAESTSSPPRIPVGISACLMGEQVRYNGGHKRSRYCLEVLQECFDFEPFCPELEAGLGVPREPIRLVGAPEEPPRVVGTVDPSLDVTERLRDVGEAFVARHRHLRGFVLMKGSPSCGLERVKVYHQNGMPSHSDSGIFVRVLRVLYPELPLEEEARMNDAVLRENFITRVFAFDDWKRHVEGAGDYHALIQFHSRQKYLLMAHHVEAYRELGRYLGSEAHAQPLESVKHRYLQRFMAALSRPATRKTHTNALMHIMGYLKDAVDSEVKQDLLGAVEEYRLGHVHLAVPVRLLNHYLKRHGSEYIRRQTYLDPHPYELGLRNTI</sequence>
<gene>
    <name evidence="2" type="ORF">H1D44_06375</name>
</gene>
<dbReference type="Proteomes" id="UP000518091">
    <property type="component" value="Unassembled WGS sequence"/>
</dbReference>
<dbReference type="Pfam" id="PF04463">
    <property type="entry name" value="2-thiour_desulf"/>
    <property type="match status" value="1"/>
</dbReference>
<protein>
    <submittedName>
        <fullName evidence="2">DUF1722 domain-containing protein</fullName>
    </submittedName>
</protein>
<proteinExistence type="predicted"/>
<dbReference type="PANTHER" id="PTHR30087:SF0">
    <property type="entry name" value="INNER MEMBRANE PROTEIN"/>
    <property type="match status" value="1"/>
</dbReference>
<evidence type="ECO:0000259" key="1">
    <source>
        <dbReference type="Pfam" id="PF08349"/>
    </source>
</evidence>